<dbReference type="EMBL" id="KN832870">
    <property type="protein sequence ID" value="KIN09121.1"/>
    <property type="molecule type" value="Genomic_DNA"/>
</dbReference>
<keyword evidence="4 6" id="KW-0472">Membrane</keyword>
<dbReference type="GO" id="GO:0015267">
    <property type="term" value="F:channel activity"/>
    <property type="evidence" value="ECO:0007669"/>
    <property type="project" value="InterPro"/>
</dbReference>
<evidence type="ECO:0000256" key="4">
    <source>
        <dbReference type="ARBA" id="ARBA00023136"/>
    </source>
</evidence>
<feature type="transmembrane region" description="Helical" evidence="6">
    <location>
        <begin position="126"/>
        <end position="146"/>
    </location>
</feature>
<dbReference type="AlphaFoldDB" id="A0A0C3HLX3"/>
<dbReference type="Gene3D" id="1.20.1080.10">
    <property type="entry name" value="Glycerol uptake facilitator protein"/>
    <property type="match status" value="1"/>
</dbReference>
<comment type="similarity">
    <text evidence="5">Belongs to the MIP/aquaporin (TC 1.A.8) family.</text>
</comment>
<evidence type="ECO:0008006" key="9">
    <source>
        <dbReference type="Google" id="ProtNLM"/>
    </source>
</evidence>
<dbReference type="InParanoid" id="A0A0C3HLX3"/>
<comment type="subcellular location">
    <subcellularLocation>
        <location evidence="1">Membrane</location>
        <topology evidence="1">Multi-pass membrane protein</topology>
    </subcellularLocation>
</comment>
<keyword evidence="8" id="KW-1185">Reference proteome</keyword>
<evidence type="ECO:0000256" key="1">
    <source>
        <dbReference type="ARBA" id="ARBA00004141"/>
    </source>
</evidence>
<evidence type="ECO:0000256" key="6">
    <source>
        <dbReference type="SAM" id="Phobius"/>
    </source>
</evidence>
<dbReference type="Pfam" id="PF00230">
    <property type="entry name" value="MIP"/>
    <property type="match status" value="1"/>
</dbReference>
<evidence type="ECO:0000256" key="2">
    <source>
        <dbReference type="ARBA" id="ARBA00022692"/>
    </source>
</evidence>
<dbReference type="PANTHER" id="PTHR47002:SF2">
    <property type="entry name" value="AQUAPORIN AQPAE.A-LIKE"/>
    <property type="match status" value="1"/>
</dbReference>
<proteinExistence type="inferred from homology"/>
<evidence type="ECO:0000313" key="7">
    <source>
        <dbReference type="EMBL" id="KIN09121.1"/>
    </source>
</evidence>
<dbReference type="STRING" id="913774.A0A0C3HLX3"/>
<keyword evidence="2 5" id="KW-0812">Transmembrane</keyword>
<feature type="transmembrane region" description="Helical" evidence="6">
    <location>
        <begin position="206"/>
        <end position="226"/>
    </location>
</feature>
<sequence length="240" mass="25541">MESKDIPVDTIEGLRQRKGSTTKVELVKSPGAQFQGSFAAGARKKDWTKENESGGHLNPMITFTTLLTGLIEFPRAVLYVLAQVAGASLSGGLIRGGLGQVATLKYRGGGCFLESNRVDSVTLGQAFLLELSFALVSIFLAFALGLDPRQATLFSPTVGPALVGLSVGMLIFASAGLGFSGYSGPSFNPARCLAFSVARNNWDNQWIFWVAPMAASVIQSAMYHLVPPFRLLSSSEDKSS</sequence>
<reference evidence="8" key="2">
    <citation type="submission" date="2015-01" db="EMBL/GenBank/DDBJ databases">
        <title>Evolutionary Origins and Diversification of the Mycorrhizal Mutualists.</title>
        <authorList>
            <consortium name="DOE Joint Genome Institute"/>
            <consortium name="Mycorrhizal Genomics Consortium"/>
            <person name="Kohler A."/>
            <person name="Kuo A."/>
            <person name="Nagy L.G."/>
            <person name="Floudas D."/>
            <person name="Copeland A."/>
            <person name="Barry K.W."/>
            <person name="Cichocki N."/>
            <person name="Veneault-Fourrey C."/>
            <person name="LaButti K."/>
            <person name="Lindquist E.A."/>
            <person name="Lipzen A."/>
            <person name="Lundell T."/>
            <person name="Morin E."/>
            <person name="Murat C."/>
            <person name="Riley R."/>
            <person name="Ohm R."/>
            <person name="Sun H."/>
            <person name="Tunlid A."/>
            <person name="Henrissat B."/>
            <person name="Grigoriev I.V."/>
            <person name="Hibbett D.S."/>
            <person name="Martin F."/>
        </authorList>
    </citation>
    <scope>NUCLEOTIDE SEQUENCE [LARGE SCALE GENOMIC DNA]</scope>
    <source>
        <strain evidence="8">Zn</strain>
    </source>
</reference>
<keyword evidence="5" id="KW-0813">Transport</keyword>
<dbReference type="InterPro" id="IPR023271">
    <property type="entry name" value="Aquaporin-like"/>
</dbReference>
<gene>
    <name evidence="7" type="ORF">OIDMADRAFT_48950</name>
</gene>
<keyword evidence="3 6" id="KW-1133">Transmembrane helix</keyword>
<accession>A0A0C3HLX3</accession>
<name>A0A0C3HLX3_OIDMZ</name>
<organism evidence="7 8">
    <name type="scientific">Oidiodendron maius (strain Zn)</name>
    <dbReference type="NCBI Taxonomy" id="913774"/>
    <lineage>
        <taxon>Eukaryota</taxon>
        <taxon>Fungi</taxon>
        <taxon>Dikarya</taxon>
        <taxon>Ascomycota</taxon>
        <taxon>Pezizomycotina</taxon>
        <taxon>Leotiomycetes</taxon>
        <taxon>Leotiomycetes incertae sedis</taxon>
        <taxon>Myxotrichaceae</taxon>
        <taxon>Oidiodendron</taxon>
    </lineage>
</organism>
<dbReference type="GO" id="GO:0016020">
    <property type="term" value="C:membrane"/>
    <property type="evidence" value="ECO:0007669"/>
    <property type="project" value="UniProtKB-SubCell"/>
</dbReference>
<protein>
    <recommendedName>
        <fullName evidence="9">Aquaporin</fullName>
    </recommendedName>
</protein>
<dbReference type="HOGENOM" id="CLU_1156691_0_0_1"/>
<dbReference type="PRINTS" id="PR00783">
    <property type="entry name" value="MINTRINSICP"/>
</dbReference>
<evidence type="ECO:0000256" key="3">
    <source>
        <dbReference type="ARBA" id="ARBA00022989"/>
    </source>
</evidence>
<evidence type="ECO:0000313" key="8">
    <source>
        <dbReference type="Proteomes" id="UP000054321"/>
    </source>
</evidence>
<dbReference type="PANTHER" id="PTHR47002">
    <property type="entry name" value="AQUAPORIN-LIKE"/>
    <property type="match status" value="1"/>
</dbReference>
<dbReference type="SUPFAM" id="SSF81338">
    <property type="entry name" value="Aquaporin-like"/>
    <property type="match status" value="1"/>
</dbReference>
<feature type="transmembrane region" description="Helical" evidence="6">
    <location>
        <begin position="158"/>
        <end position="179"/>
    </location>
</feature>
<dbReference type="InterPro" id="IPR000425">
    <property type="entry name" value="MIP"/>
</dbReference>
<dbReference type="Proteomes" id="UP000054321">
    <property type="component" value="Unassembled WGS sequence"/>
</dbReference>
<reference evidence="7 8" key="1">
    <citation type="submission" date="2014-04" db="EMBL/GenBank/DDBJ databases">
        <authorList>
            <consortium name="DOE Joint Genome Institute"/>
            <person name="Kuo A."/>
            <person name="Martino E."/>
            <person name="Perotto S."/>
            <person name="Kohler A."/>
            <person name="Nagy L.G."/>
            <person name="Floudas D."/>
            <person name="Copeland A."/>
            <person name="Barry K.W."/>
            <person name="Cichocki N."/>
            <person name="Veneault-Fourrey C."/>
            <person name="LaButti K."/>
            <person name="Lindquist E.A."/>
            <person name="Lipzen A."/>
            <person name="Lundell T."/>
            <person name="Morin E."/>
            <person name="Murat C."/>
            <person name="Sun H."/>
            <person name="Tunlid A."/>
            <person name="Henrissat B."/>
            <person name="Grigoriev I.V."/>
            <person name="Hibbett D.S."/>
            <person name="Martin F."/>
            <person name="Nordberg H.P."/>
            <person name="Cantor M.N."/>
            <person name="Hua S.X."/>
        </authorList>
    </citation>
    <scope>NUCLEOTIDE SEQUENCE [LARGE SCALE GENOMIC DNA]</scope>
    <source>
        <strain evidence="7 8">Zn</strain>
    </source>
</reference>
<evidence type="ECO:0000256" key="5">
    <source>
        <dbReference type="RuleBase" id="RU000477"/>
    </source>
</evidence>
<dbReference type="OrthoDB" id="3222at2759"/>